<dbReference type="EMBL" id="CAJOBB010031249">
    <property type="protein sequence ID" value="CAF4449248.1"/>
    <property type="molecule type" value="Genomic_DNA"/>
</dbReference>
<reference evidence="1" key="1">
    <citation type="submission" date="2021-02" db="EMBL/GenBank/DDBJ databases">
        <authorList>
            <person name="Nowell W R."/>
        </authorList>
    </citation>
    <scope>NUCLEOTIDE SEQUENCE</scope>
</reference>
<sequence>MDNENKMIILTSNEDLINQLSSNKIPDTHTINFNYLNNLSQL</sequence>
<feature type="non-terminal residue" evidence="1">
    <location>
        <position position="42"/>
    </location>
</feature>
<accession>A0A820S917</accession>
<dbReference type="AlphaFoldDB" id="A0A820S917"/>
<organism evidence="1 2">
    <name type="scientific">Adineta steineri</name>
    <dbReference type="NCBI Taxonomy" id="433720"/>
    <lineage>
        <taxon>Eukaryota</taxon>
        <taxon>Metazoa</taxon>
        <taxon>Spiralia</taxon>
        <taxon>Gnathifera</taxon>
        <taxon>Rotifera</taxon>
        <taxon>Eurotatoria</taxon>
        <taxon>Bdelloidea</taxon>
        <taxon>Adinetida</taxon>
        <taxon>Adinetidae</taxon>
        <taxon>Adineta</taxon>
    </lineage>
</organism>
<protein>
    <submittedName>
        <fullName evidence="1">Uncharacterized protein</fullName>
    </submittedName>
</protein>
<gene>
    <name evidence="1" type="ORF">KXQ929_LOCUS53854</name>
</gene>
<name>A0A820S917_9BILA</name>
<evidence type="ECO:0000313" key="2">
    <source>
        <dbReference type="Proteomes" id="UP000663868"/>
    </source>
</evidence>
<dbReference type="Proteomes" id="UP000663868">
    <property type="component" value="Unassembled WGS sequence"/>
</dbReference>
<proteinExistence type="predicted"/>
<comment type="caution">
    <text evidence="1">The sequence shown here is derived from an EMBL/GenBank/DDBJ whole genome shotgun (WGS) entry which is preliminary data.</text>
</comment>
<evidence type="ECO:0000313" key="1">
    <source>
        <dbReference type="EMBL" id="CAF4449248.1"/>
    </source>
</evidence>